<dbReference type="Proteomes" id="UP000826234">
    <property type="component" value="Unassembled WGS sequence"/>
</dbReference>
<evidence type="ECO:0000313" key="2">
    <source>
        <dbReference type="Proteomes" id="UP000826234"/>
    </source>
</evidence>
<organism evidence="1 2">
    <name type="scientific">Phrynosoma platyrhinos</name>
    <name type="common">Desert horned lizard</name>
    <dbReference type="NCBI Taxonomy" id="52577"/>
    <lineage>
        <taxon>Eukaryota</taxon>
        <taxon>Metazoa</taxon>
        <taxon>Chordata</taxon>
        <taxon>Craniata</taxon>
        <taxon>Vertebrata</taxon>
        <taxon>Euteleostomi</taxon>
        <taxon>Lepidosauria</taxon>
        <taxon>Squamata</taxon>
        <taxon>Bifurcata</taxon>
        <taxon>Unidentata</taxon>
        <taxon>Episquamata</taxon>
        <taxon>Toxicofera</taxon>
        <taxon>Iguania</taxon>
        <taxon>Phrynosomatidae</taxon>
        <taxon>Phrynosomatinae</taxon>
        <taxon>Phrynosoma</taxon>
    </lineage>
</organism>
<evidence type="ECO:0000313" key="1">
    <source>
        <dbReference type="EMBL" id="KAH0626761.1"/>
    </source>
</evidence>
<dbReference type="EMBL" id="JAIPUX010000521">
    <property type="protein sequence ID" value="KAH0626761.1"/>
    <property type="molecule type" value="Genomic_DNA"/>
</dbReference>
<name>A0ABQ7TAK3_PHRPL</name>
<sequence length="250" mass="28998">MPKLYDPGPDNNIRNLVTITTKTFFRYHKLRVLIKSIRKYYPDITIIVADDSEHPEKIEEPNVEHFIMPFAKVTTKYYLWVDDDFLFTENTKIEEFVAVLENSNLDVVGGSVKGNDYKFRLIYEEGEGSSCLHLRFGSYHRLEGFPHCVVVSGVVNFFLARTEETRSIGFDPKLLRVAHSEYFIDGLGILRVGSCSHLSVDHQSHEPANNLQERNAEQRYNTFRTGTKTETHFKLALQFFKNRMKCFTQG</sequence>
<dbReference type="InterPro" id="IPR029044">
    <property type="entry name" value="Nucleotide-diphossugar_trans"/>
</dbReference>
<protein>
    <recommendedName>
        <fullName evidence="3">Glycosyltransferase 2-like domain-containing protein</fullName>
    </recommendedName>
</protein>
<dbReference type="PANTHER" id="PTHR15046">
    <property type="entry name" value="GLYCO_TRANS_2-LIKE DOMAIN-CONTAINING PROTEIN"/>
    <property type="match status" value="1"/>
</dbReference>
<dbReference type="SUPFAM" id="SSF53448">
    <property type="entry name" value="Nucleotide-diphospho-sugar transferases"/>
    <property type="match status" value="1"/>
</dbReference>
<reference evidence="1 2" key="1">
    <citation type="journal article" date="2022" name="Gigascience">
        <title>A chromosome-level genome assembly and annotation of the desert horned lizard, Phrynosoma platyrhinos, provides insight into chromosomal rearrangements among reptiles.</title>
        <authorList>
            <person name="Koochekian N."/>
            <person name="Ascanio A."/>
            <person name="Farleigh K."/>
            <person name="Card D.C."/>
            <person name="Schield D.R."/>
            <person name="Castoe T.A."/>
            <person name="Jezkova T."/>
        </authorList>
    </citation>
    <scope>NUCLEOTIDE SEQUENCE [LARGE SCALE GENOMIC DNA]</scope>
    <source>
        <strain evidence="1">NK-2021</strain>
    </source>
</reference>
<keyword evidence="2" id="KW-1185">Reference proteome</keyword>
<comment type="caution">
    <text evidence="1">The sequence shown here is derived from an EMBL/GenBank/DDBJ whole genome shotgun (WGS) entry which is preliminary data.</text>
</comment>
<dbReference type="PANTHER" id="PTHR15046:SF2">
    <property type="entry name" value="BETA-1,4 N-ACETYLGALACTOSAMINYLTRANSFERASE 2"/>
    <property type="match status" value="1"/>
</dbReference>
<proteinExistence type="predicted"/>
<accession>A0ABQ7TAK3</accession>
<evidence type="ECO:0008006" key="3">
    <source>
        <dbReference type="Google" id="ProtNLM"/>
    </source>
</evidence>
<gene>
    <name evidence="1" type="ORF">JD844_001940</name>
</gene>